<dbReference type="InterPro" id="IPR049883">
    <property type="entry name" value="NOTCH1_EGF-like"/>
</dbReference>
<feature type="binding site" evidence="20">
    <location>
        <position position="441"/>
    </location>
    <ligand>
        <name>ATP</name>
        <dbReference type="ChEBI" id="CHEBI:30616"/>
    </ligand>
</feature>
<evidence type="ECO:0000256" key="18">
    <source>
        <dbReference type="ARBA" id="ARBA00058961"/>
    </source>
</evidence>
<dbReference type="Proteomes" id="UP001324115">
    <property type="component" value="Unassembled WGS sequence"/>
</dbReference>
<evidence type="ECO:0000256" key="14">
    <source>
        <dbReference type="ARBA" id="ARBA00023157"/>
    </source>
</evidence>
<dbReference type="GO" id="GO:0004523">
    <property type="term" value="F:RNA-DNA hybrid ribonuclease activity"/>
    <property type="evidence" value="ECO:0007669"/>
    <property type="project" value="InterPro"/>
</dbReference>
<dbReference type="InterPro" id="IPR000152">
    <property type="entry name" value="EGF-type_Asp/Asn_hydroxyl_site"/>
</dbReference>
<keyword evidence="14 19" id="KW-1015">Disulfide bond</keyword>
<evidence type="ECO:0000256" key="15">
    <source>
        <dbReference type="ARBA" id="ARBA00023180"/>
    </source>
</evidence>
<dbReference type="SMART" id="SM00179">
    <property type="entry name" value="EGF_CA"/>
    <property type="match status" value="1"/>
</dbReference>
<dbReference type="AlphaFoldDB" id="A0AAN7EIQ4"/>
<dbReference type="Pfam" id="PF13456">
    <property type="entry name" value="RVT_3"/>
    <property type="match status" value="1"/>
</dbReference>
<feature type="domain" description="Protein kinase" evidence="23">
    <location>
        <begin position="412"/>
        <end position="694"/>
    </location>
</feature>
<evidence type="ECO:0000256" key="7">
    <source>
        <dbReference type="ARBA" id="ARBA00022729"/>
    </source>
</evidence>
<evidence type="ECO:0000313" key="26">
    <source>
        <dbReference type="Proteomes" id="UP001324115"/>
    </source>
</evidence>
<keyword evidence="7 22" id="KW-0732">Signal</keyword>
<dbReference type="GO" id="GO:0005509">
    <property type="term" value="F:calcium ion binding"/>
    <property type="evidence" value="ECO:0007669"/>
    <property type="project" value="InterPro"/>
</dbReference>
<accession>A0AAN7EIQ4</accession>
<keyword evidence="12 21" id="KW-1133">Transmembrane helix</keyword>
<dbReference type="GO" id="GO:0005886">
    <property type="term" value="C:plasma membrane"/>
    <property type="evidence" value="ECO:0007669"/>
    <property type="project" value="TreeGrafter"/>
</dbReference>
<feature type="signal peptide" evidence="22">
    <location>
        <begin position="1"/>
        <end position="25"/>
    </location>
</feature>
<dbReference type="FunFam" id="3.30.200.20:FF:000043">
    <property type="entry name" value="Wall-associated receptor kinase 2"/>
    <property type="match status" value="1"/>
</dbReference>
<feature type="transmembrane region" description="Helical" evidence="21">
    <location>
        <begin position="337"/>
        <end position="362"/>
    </location>
</feature>
<evidence type="ECO:0000256" key="1">
    <source>
        <dbReference type="ARBA" id="ARBA00004479"/>
    </source>
</evidence>
<dbReference type="PANTHER" id="PTHR27005:SF283">
    <property type="entry name" value="OS02G0633066 PROTEIN"/>
    <property type="match status" value="1"/>
</dbReference>
<sequence>MAFSGMLFPQLQLLGLIILAATAASQPNSNCIQNCGSLNIPYPFGTKEGCYLEESFLIICNDTHFNPPMPFLGYSDVQVLDISLDGELRVSTFVARDCYKKSGLNFSNNYSSFTSPNFPISHERNIFTAIGCDTLGLIGNIYGKNYTTGCLSLCDNIESVDTGSCSGIGCCQTPIPKGVTDFVVILESLDNHSNVLEFNPCDIGFVVEENAYNFSSLDLTNFKNDTVPVVLDWAVGNETCLDAGRNSISFACKAENSTCYESNNSPGYRCNCPSGFQGNPYLLDGCYDINECENSNPCDKECHNIPGSFYCNCPKGYEGDGLKNGTGCRAKVSQSNLIIITLCISVGLLVLLVGGSWIYWGLKKRKLIKLKEKFFQQNGGILLQQKLSSHSGSTGTARIYTAEELEKATNNYDEKRVLGQGGYGTVYRGILPDNKVIAIKKSKIGSQSQIEQFINEITVLTQIIHRNVVKLLGCCLETEVPLLVYEFITNGTLSEHIHDNGRSLLLSWEKRLKIAADTAGALAYLHSATSVPIIHRDVKTANILLDDNFTAKVSDFGASRLIPLDKTELNTLVQGTFGYMDPEYFHTSQLTEKSDVYSFGVVLAELLTSRMALSFDMPESDRNLAKYFVSAVKDDRLLQILEDNIVNEGNIKLLKEVANIAKRCLNVRGEDRPSMKEVAMELEGLVIMGKHPWGNANVYPEETEYLLSAPTQSFNIDVDTNCSTSTTTGYDSMINQVIQALNLDSTDHLTYGHILEDIRTQVAALSSFEFIFNTRHCNVVADALAKKAKNCRETRVWTDFMPEDIASLVIFDIH</sequence>
<dbReference type="PROSITE" id="PS50011">
    <property type="entry name" value="PROTEIN_KINASE_DOM"/>
    <property type="match status" value="1"/>
</dbReference>
<dbReference type="Gene3D" id="1.10.510.10">
    <property type="entry name" value="Transferase(Phosphotransferase) domain 1"/>
    <property type="match status" value="1"/>
</dbReference>
<organism evidence="25 26">
    <name type="scientific">Quercus rubra</name>
    <name type="common">Northern red oak</name>
    <name type="synonym">Quercus borealis</name>
    <dbReference type="NCBI Taxonomy" id="3512"/>
    <lineage>
        <taxon>Eukaryota</taxon>
        <taxon>Viridiplantae</taxon>
        <taxon>Streptophyta</taxon>
        <taxon>Embryophyta</taxon>
        <taxon>Tracheophyta</taxon>
        <taxon>Spermatophyta</taxon>
        <taxon>Magnoliopsida</taxon>
        <taxon>eudicotyledons</taxon>
        <taxon>Gunneridae</taxon>
        <taxon>Pentapetalae</taxon>
        <taxon>rosids</taxon>
        <taxon>fabids</taxon>
        <taxon>Fagales</taxon>
        <taxon>Fagaceae</taxon>
        <taxon>Quercus</taxon>
    </lineage>
</organism>
<keyword evidence="9 20" id="KW-0547">Nucleotide-binding</keyword>
<dbReference type="GO" id="GO:0004674">
    <property type="term" value="F:protein serine/threonine kinase activity"/>
    <property type="evidence" value="ECO:0007669"/>
    <property type="project" value="UniProtKB-KW"/>
</dbReference>
<evidence type="ECO:0000256" key="6">
    <source>
        <dbReference type="ARBA" id="ARBA00022692"/>
    </source>
</evidence>
<name>A0AAN7EIQ4_QUERU</name>
<dbReference type="Pfam" id="PF13947">
    <property type="entry name" value="GUB_WAK_bind"/>
    <property type="match status" value="1"/>
</dbReference>
<dbReference type="EMBL" id="JAXUIC010000009">
    <property type="protein sequence ID" value="KAK4572636.1"/>
    <property type="molecule type" value="Genomic_DNA"/>
</dbReference>
<dbReference type="PROSITE" id="PS00107">
    <property type="entry name" value="PROTEIN_KINASE_ATP"/>
    <property type="match status" value="1"/>
</dbReference>
<feature type="disulfide bond" evidence="19">
    <location>
        <begin position="292"/>
        <end position="302"/>
    </location>
</feature>
<evidence type="ECO:0000256" key="13">
    <source>
        <dbReference type="ARBA" id="ARBA00023136"/>
    </source>
</evidence>
<dbReference type="PROSITE" id="PS01187">
    <property type="entry name" value="EGF_CA"/>
    <property type="match status" value="1"/>
</dbReference>
<dbReference type="Pfam" id="PF07645">
    <property type="entry name" value="EGF_CA"/>
    <property type="match status" value="1"/>
</dbReference>
<keyword evidence="11 20" id="KW-0067">ATP-binding</keyword>
<keyword evidence="26" id="KW-1185">Reference proteome</keyword>
<dbReference type="GO" id="GO:0030247">
    <property type="term" value="F:polysaccharide binding"/>
    <property type="evidence" value="ECO:0007669"/>
    <property type="project" value="InterPro"/>
</dbReference>
<evidence type="ECO:0000256" key="4">
    <source>
        <dbReference type="ARBA" id="ARBA00022553"/>
    </source>
</evidence>
<dbReference type="GO" id="GO:0003676">
    <property type="term" value="F:nucleic acid binding"/>
    <property type="evidence" value="ECO:0007669"/>
    <property type="project" value="InterPro"/>
</dbReference>
<evidence type="ECO:0000256" key="9">
    <source>
        <dbReference type="ARBA" id="ARBA00022741"/>
    </source>
</evidence>
<evidence type="ECO:0000256" key="20">
    <source>
        <dbReference type="PROSITE-ProRule" id="PRU10141"/>
    </source>
</evidence>
<comment type="subcellular location">
    <subcellularLocation>
        <location evidence="1">Membrane</location>
        <topology evidence="1">Single-pass type I membrane protein</topology>
    </subcellularLocation>
</comment>
<dbReference type="InterPro" id="IPR002156">
    <property type="entry name" value="RNaseH_domain"/>
</dbReference>
<dbReference type="GO" id="GO:0007166">
    <property type="term" value="P:cell surface receptor signaling pathway"/>
    <property type="evidence" value="ECO:0007669"/>
    <property type="project" value="InterPro"/>
</dbReference>
<keyword evidence="10" id="KW-0418">Kinase</keyword>
<dbReference type="PANTHER" id="PTHR27005">
    <property type="entry name" value="WALL-ASSOCIATED RECEPTOR KINASE-LIKE 21"/>
    <property type="match status" value="1"/>
</dbReference>
<keyword evidence="15" id="KW-0325">Glycoprotein</keyword>
<keyword evidence="8" id="KW-0677">Repeat</keyword>
<comment type="caution">
    <text evidence="25">The sequence shown here is derived from an EMBL/GenBank/DDBJ whole genome shotgun (WGS) entry which is preliminary data.</text>
</comment>
<dbReference type="SUPFAM" id="SSF57196">
    <property type="entry name" value="EGF/Laminin"/>
    <property type="match status" value="1"/>
</dbReference>
<dbReference type="InterPro" id="IPR001881">
    <property type="entry name" value="EGF-like_Ca-bd_dom"/>
</dbReference>
<dbReference type="InterPro" id="IPR011009">
    <property type="entry name" value="Kinase-like_dom_sf"/>
</dbReference>
<evidence type="ECO:0000259" key="24">
    <source>
        <dbReference type="PROSITE" id="PS50026"/>
    </source>
</evidence>
<dbReference type="Gene3D" id="3.30.200.20">
    <property type="entry name" value="Phosphorylase Kinase, domain 1"/>
    <property type="match status" value="1"/>
</dbReference>
<comment type="caution">
    <text evidence="19">Lacks conserved residue(s) required for the propagation of feature annotation.</text>
</comment>
<dbReference type="InterPro" id="IPR000719">
    <property type="entry name" value="Prot_kinase_dom"/>
</dbReference>
<keyword evidence="2" id="KW-0723">Serine/threonine-protein kinase</keyword>
<dbReference type="SMART" id="SM00181">
    <property type="entry name" value="EGF"/>
    <property type="match status" value="2"/>
</dbReference>
<dbReference type="CDD" id="cd00054">
    <property type="entry name" value="EGF_CA"/>
    <property type="match status" value="1"/>
</dbReference>
<keyword evidence="5" id="KW-0808">Transferase</keyword>
<comment type="catalytic activity">
    <reaction evidence="16">
        <text>L-seryl-[protein] + ATP = O-phospho-L-seryl-[protein] + ADP + H(+)</text>
        <dbReference type="Rhea" id="RHEA:17989"/>
        <dbReference type="Rhea" id="RHEA-COMP:9863"/>
        <dbReference type="Rhea" id="RHEA-COMP:11604"/>
        <dbReference type="ChEBI" id="CHEBI:15378"/>
        <dbReference type="ChEBI" id="CHEBI:29999"/>
        <dbReference type="ChEBI" id="CHEBI:30616"/>
        <dbReference type="ChEBI" id="CHEBI:83421"/>
        <dbReference type="ChEBI" id="CHEBI:456216"/>
    </reaction>
</comment>
<evidence type="ECO:0000256" key="3">
    <source>
        <dbReference type="ARBA" id="ARBA00022536"/>
    </source>
</evidence>
<dbReference type="InterPro" id="IPR001245">
    <property type="entry name" value="Ser-Thr/Tyr_kinase_cat_dom"/>
</dbReference>
<evidence type="ECO:0000256" key="22">
    <source>
        <dbReference type="SAM" id="SignalP"/>
    </source>
</evidence>
<evidence type="ECO:0000256" key="16">
    <source>
        <dbReference type="ARBA" id="ARBA00047558"/>
    </source>
</evidence>
<evidence type="ECO:0000256" key="19">
    <source>
        <dbReference type="PROSITE-ProRule" id="PRU00076"/>
    </source>
</evidence>
<dbReference type="InterPro" id="IPR025287">
    <property type="entry name" value="WAK_GUB"/>
</dbReference>
<dbReference type="SUPFAM" id="SSF56112">
    <property type="entry name" value="Protein kinase-like (PK-like)"/>
    <property type="match status" value="1"/>
</dbReference>
<comment type="catalytic activity">
    <reaction evidence="17">
        <text>L-threonyl-[protein] + ATP = O-phospho-L-threonyl-[protein] + ADP + H(+)</text>
        <dbReference type="Rhea" id="RHEA:46608"/>
        <dbReference type="Rhea" id="RHEA-COMP:11060"/>
        <dbReference type="Rhea" id="RHEA-COMP:11605"/>
        <dbReference type="ChEBI" id="CHEBI:15378"/>
        <dbReference type="ChEBI" id="CHEBI:30013"/>
        <dbReference type="ChEBI" id="CHEBI:30616"/>
        <dbReference type="ChEBI" id="CHEBI:61977"/>
        <dbReference type="ChEBI" id="CHEBI:456216"/>
    </reaction>
</comment>
<dbReference type="CDD" id="cd14066">
    <property type="entry name" value="STKc_IRAK"/>
    <property type="match status" value="1"/>
</dbReference>
<keyword evidence="13 21" id="KW-0472">Membrane</keyword>
<evidence type="ECO:0000256" key="21">
    <source>
        <dbReference type="SAM" id="Phobius"/>
    </source>
</evidence>
<evidence type="ECO:0000256" key="5">
    <source>
        <dbReference type="ARBA" id="ARBA00022679"/>
    </source>
</evidence>
<dbReference type="InterPro" id="IPR018097">
    <property type="entry name" value="EGF_Ca-bd_CS"/>
</dbReference>
<feature type="chain" id="PRO_5042861884" evidence="22">
    <location>
        <begin position="26"/>
        <end position="814"/>
    </location>
</feature>
<gene>
    <name evidence="25" type="ORF">RGQ29_030881</name>
</gene>
<dbReference type="PROSITE" id="PS00010">
    <property type="entry name" value="ASX_HYDROXYL"/>
    <property type="match status" value="1"/>
</dbReference>
<dbReference type="InterPro" id="IPR008271">
    <property type="entry name" value="Ser/Thr_kinase_AS"/>
</dbReference>
<evidence type="ECO:0000256" key="17">
    <source>
        <dbReference type="ARBA" id="ARBA00047951"/>
    </source>
</evidence>
<dbReference type="Pfam" id="PF07714">
    <property type="entry name" value="PK_Tyr_Ser-Thr"/>
    <property type="match status" value="1"/>
</dbReference>
<dbReference type="InterPro" id="IPR045274">
    <property type="entry name" value="WAK-like"/>
</dbReference>
<dbReference type="Gene3D" id="2.10.25.10">
    <property type="entry name" value="Laminin"/>
    <property type="match status" value="1"/>
</dbReference>
<dbReference type="InterPro" id="IPR017441">
    <property type="entry name" value="Protein_kinase_ATP_BS"/>
</dbReference>
<reference evidence="25 26" key="1">
    <citation type="journal article" date="2023" name="G3 (Bethesda)">
        <title>A haplotype-resolved chromosome-scale genome for Quercus rubra L. provides insights into the genetics of adaptive traits for red oak species.</title>
        <authorList>
            <person name="Kapoor B."/>
            <person name="Jenkins J."/>
            <person name="Schmutz J."/>
            <person name="Zhebentyayeva T."/>
            <person name="Kuelheim C."/>
            <person name="Coggeshall M."/>
            <person name="Heim C."/>
            <person name="Lasky J.R."/>
            <person name="Leites L."/>
            <person name="Islam-Faridi N."/>
            <person name="Romero-Severson J."/>
            <person name="DeLeo V.L."/>
            <person name="Lucas S.M."/>
            <person name="Lazic D."/>
            <person name="Gailing O."/>
            <person name="Carlson J."/>
            <person name="Staton M."/>
        </authorList>
    </citation>
    <scope>NUCLEOTIDE SEQUENCE [LARGE SCALE GENOMIC DNA]</scope>
    <source>
        <strain evidence="25">Pseudo-F2</strain>
    </source>
</reference>
<dbReference type="FunFam" id="1.10.510.10:FF:000084">
    <property type="entry name" value="Wall-associated receptor kinase 2"/>
    <property type="match status" value="1"/>
</dbReference>
<feature type="domain" description="EGF-like" evidence="24">
    <location>
        <begin position="288"/>
        <end position="320"/>
    </location>
</feature>
<evidence type="ECO:0000256" key="11">
    <source>
        <dbReference type="ARBA" id="ARBA00022840"/>
    </source>
</evidence>
<evidence type="ECO:0000256" key="8">
    <source>
        <dbReference type="ARBA" id="ARBA00022737"/>
    </source>
</evidence>
<keyword evidence="4" id="KW-0597">Phosphoprotein</keyword>
<evidence type="ECO:0000256" key="10">
    <source>
        <dbReference type="ARBA" id="ARBA00022777"/>
    </source>
</evidence>
<dbReference type="FunFam" id="2.10.25.10:FF:000038">
    <property type="entry name" value="Fibrillin 2"/>
    <property type="match status" value="1"/>
</dbReference>
<dbReference type="GO" id="GO:0005524">
    <property type="term" value="F:ATP binding"/>
    <property type="evidence" value="ECO:0007669"/>
    <property type="project" value="UniProtKB-UniRule"/>
</dbReference>
<evidence type="ECO:0000313" key="25">
    <source>
        <dbReference type="EMBL" id="KAK4572636.1"/>
    </source>
</evidence>
<dbReference type="PROSITE" id="PS50026">
    <property type="entry name" value="EGF_3"/>
    <property type="match status" value="1"/>
</dbReference>
<evidence type="ECO:0000256" key="12">
    <source>
        <dbReference type="ARBA" id="ARBA00022989"/>
    </source>
</evidence>
<protein>
    <submittedName>
        <fullName evidence="25">Uncharacterized protein</fullName>
    </submittedName>
</protein>
<evidence type="ECO:0000256" key="2">
    <source>
        <dbReference type="ARBA" id="ARBA00022527"/>
    </source>
</evidence>
<comment type="function">
    <text evidence="18">Serine/threonine-protein kinase that may function as a signaling receptor of extracellular matrix component. Binding to pectin may have significance in the control of cell expansion, morphogenesis and development.</text>
</comment>
<proteinExistence type="predicted"/>
<dbReference type="InterPro" id="IPR000742">
    <property type="entry name" value="EGF"/>
</dbReference>
<dbReference type="PROSITE" id="PS00108">
    <property type="entry name" value="PROTEIN_KINASE_ST"/>
    <property type="match status" value="1"/>
</dbReference>
<dbReference type="SMART" id="SM00220">
    <property type="entry name" value="S_TKc"/>
    <property type="match status" value="1"/>
</dbReference>
<keyword evidence="6 21" id="KW-0812">Transmembrane</keyword>
<evidence type="ECO:0000259" key="23">
    <source>
        <dbReference type="PROSITE" id="PS50011"/>
    </source>
</evidence>
<keyword evidence="3 19" id="KW-0245">EGF-like domain</keyword>